<dbReference type="AlphaFoldDB" id="A0A5P1E0Y5"/>
<keyword evidence="3" id="KW-1185">Reference proteome</keyword>
<dbReference type="Gramene" id="ONK56241">
    <property type="protein sequence ID" value="ONK56241"/>
    <property type="gene ID" value="A4U43_C10F5570"/>
</dbReference>
<accession>A0A5P1E0Y5</accession>
<evidence type="ECO:0000313" key="2">
    <source>
        <dbReference type="EMBL" id="ONK56241.1"/>
    </source>
</evidence>
<reference evidence="3" key="1">
    <citation type="journal article" date="2017" name="Nat. Commun.">
        <title>The asparagus genome sheds light on the origin and evolution of a young Y chromosome.</title>
        <authorList>
            <person name="Harkess A."/>
            <person name="Zhou J."/>
            <person name="Xu C."/>
            <person name="Bowers J.E."/>
            <person name="Van der Hulst R."/>
            <person name="Ayyampalayam S."/>
            <person name="Mercati F."/>
            <person name="Riccardi P."/>
            <person name="McKain M.R."/>
            <person name="Kakrana A."/>
            <person name="Tang H."/>
            <person name="Ray J."/>
            <person name="Groenendijk J."/>
            <person name="Arikit S."/>
            <person name="Mathioni S.M."/>
            <person name="Nakano M."/>
            <person name="Shan H."/>
            <person name="Telgmann-Rauber A."/>
            <person name="Kanno A."/>
            <person name="Yue Z."/>
            <person name="Chen H."/>
            <person name="Li W."/>
            <person name="Chen Y."/>
            <person name="Xu X."/>
            <person name="Zhang Y."/>
            <person name="Luo S."/>
            <person name="Chen H."/>
            <person name="Gao J."/>
            <person name="Mao Z."/>
            <person name="Pires J.C."/>
            <person name="Luo M."/>
            <person name="Kudrna D."/>
            <person name="Wing R.A."/>
            <person name="Meyers B.C."/>
            <person name="Yi K."/>
            <person name="Kong H."/>
            <person name="Lavrijsen P."/>
            <person name="Sunseri F."/>
            <person name="Falavigna A."/>
            <person name="Ye Y."/>
            <person name="Leebens-Mack J.H."/>
            <person name="Chen G."/>
        </authorList>
    </citation>
    <scope>NUCLEOTIDE SEQUENCE [LARGE SCALE GENOMIC DNA]</scope>
    <source>
        <strain evidence="3">cv. DH0086</strain>
    </source>
</reference>
<gene>
    <name evidence="2" type="ORF">A4U43_C10F5570</name>
</gene>
<sequence>MYTVPMGLGACVSTRVGNELGAGKPKRAKLAAMVALGHAPPLIGVINVFVQPRHSANNAGLPLHHATPPSFQLAASVMPPHGLWRARQLPQTHLAAGVALRARRPSPRRRCNDQPDVVLSGGGRRWRSGWLFWLRSGSAGSGTELLSRGRWRALVFGAWWSGCVGKTRLGSEAMPGRQKLDDDDGGRLFAEGHRV</sequence>
<comment type="similarity">
    <text evidence="1">Belongs to the multi antimicrobial extrusion (MATE) (TC 2.A.66.1) family.</text>
</comment>
<evidence type="ECO:0000256" key="1">
    <source>
        <dbReference type="ARBA" id="ARBA00010199"/>
    </source>
</evidence>
<dbReference type="Pfam" id="PF01554">
    <property type="entry name" value="MatE"/>
    <property type="match status" value="1"/>
</dbReference>
<proteinExistence type="inferred from homology"/>
<evidence type="ECO:0000313" key="3">
    <source>
        <dbReference type="Proteomes" id="UP000243459"/>
    </source>
</evidence>
<protein>
    <submittedName>
        <fullName evidence="2">Uncharacterized protein</fullName>
    </submittedName>
</protein>
<dbReference type="EMBL" id="CM007390">
    <property type="protein sequence ID" value="ONK56241.1"/>
    <property type="molecule type" value="Genomic_DNA"/>
</dbReference>
<organism evidence="2 3">
    <name type="scientific">Asparagus officinalis</name>
    <name type="common">Garden asparagus</name>
    <dbReference type="NCBI Taxonomy" id="4686"/>
    <lineage>
        <taxon>Eukaryota</taxon>
        <taxon>Viridiplantae</taxon>
        <taxon>Streptophyta</taxon>
        <taxon>Embryophyta</taxon>
        <taxon>Tracheophyta</taxon>
        <taxon>Spermatophyta</taxon>
        <taxon>Magnoliopsida</taxon>
        <taxon>Liliopsida</taxon>
        <taxon>Asparagales</taxon>
        <taxon>Asparagaceae</taxon>
        <taxon>Asparagoideae</taxon>
        <taxon>Asparagus</taxon>
    </lineage>
</organism>
<dbReference type="Proteomes" id="UP000243459">
    <property type="component" value="Chromosome 10"/>
</dbReference>
<dbReference type="GO" id="GO:0042910">
    <property type="term" value="F:xenobiotic transmembrane transporter activity"/>
    <property type="evidence" value="ECO:0007669"/>
    <property type="project" value="InterPro"/>
</dbReference>
<dbReference type="GO" id="GO:0015297">
    <property type="term" value="F:antiporter activity"/>
    <property type="evidence" value="ECO:0007669"/>
    <property type="project" value="InterPro"/>
</dbReference>
<dbReference type="InterPro" id="IPR002528">
    <property type="entry name" value="MATE_fam"/>
</dbReference>
<dbReference type="GO" id="GO:0016020">
    <property type="term" value="C:membrane"/>
    <property type="evidence" value="ECO:0007669"/>
    <property type="project" value="InterPro"/>
</dbReference>
<name>A0A5P1E0Y5_ASPOF</name>